<dbReference type="InterPro" id="IPR001347">
    <property type="entry name" value="SIS_dom"/>
</dbReference>
<dbReference type="GO" id="GO:1901135">
    <property type="term" value="P:carbohydrate derivative metabolic process"/>
    <property type="evidence" value="ECO:0007669"/>
    <property type="project" value="InterPro"/>
</dbReference>
<evidence type="ECO:0000313" key="2">
    <source>
        <dbReference type="EMBL" id="QNK42428.1"/>
    </source>
</evidence>
<dbReference type="CDD" id="cd05006">
    <property type="entry name" value="SIS_GmhA"/>
    <property type="match status" value="1"/>
</dbReference>
<dbReference type="EMBL" id="CP060286">
    <property type="protein sequence ID" value="QNK42428.1"/>
    <property type="molecule type" value="Genomic_DNA"/>
</dbReference>
<dbReference type="AlphaFoldDB" id="A0A7G8TFN7"/>
<dbReference type="InterPro" id="IPR035461">
    <property type="entry name" value="GmhA/DiaA"/>
</dbReference>
<dbReference type="SUPFAM" id="SSF53697">
    <property type="entry name" value="SIS domain"/>
    <property type="match status" value="1"/>
</dbReference>
<organism evidence="2 3">
    <name type="scientific">Caproicibacter fermentans</name>
    <dbReference type="NCBI Taxonomy" id="2576756"/>
    <lineage>
        <taxon>Bacteria</taxon>
        <taxon>Bacillati</taxon>
        <taxon>Bacillota</taxon>
        <taxon>Clostridia</taxon>
        <taxon>Eubacteriales</taxon>
        <taxon>Acutalibacteraceae</taxon>
        <taxon>Caproicibacter</taxon>
    </lineage>
</organism>
<dbReference type="GO" id="GO:0097367">
    <property type="term" value="F:carbohydrate derivative binding"/>
    <property type="evidence" value="ECO:0007669"/>
    <property type="project" value="InterPro"/>
</dbReference>
<dbReference type="RefSeq" id="WP_187037893.1">
    <property type="nucleotide sequence ID" value="NZ_CP060286.1"/>
</dbReference>
<evidence type="ECO:0000259" key="1">
    <source>
        <dbReference type="PROSITE" id="PS51464"/>
    </source>
</evidence>
<proteinExistence type="predicted"/>
<dbReference type="Pfam" id="PF13580">
    <property type="entry name" value="SIS_2"/>
    <property type="match status" value="2"/>
</dbReference>
<accession>A0A7G8TFN7</accession>
<reference evidence="2 3" key="1">
    <citation type="submission" date="2020-08" db="EMBL/GenBank/DDBJ databases">
        <title>The isolate Caproiciproducens sp. 7D4C2 produces n-caproate at mildly acidic conditions from hexoses: genome and rBOX comparison with related strains and chain-elongating bacteria.</title>
        <authorList>
            <person name="Esquivel-Elizondo S."/>
            <person name="Bagci C."/>
            <person name="Temovska M."/>
            <person name="Jeon B.S."/>
            <person name="Bessarab I."/>
            <person name="Williams R.B.H."/>
            <person name="Huson D.H."/>
            <person name="Angenent L.T."/>
        </authorList>
    </citation>
    <scope>NUCLEOTIDE SEQUENCE [LARGE SCALE GENOMIC DNA]</scope>
    <source>
        <strain evidence="2 3">7D4C2</strain>
    </source>
</reference>
<protein>
    <submittedName>
        <fullName evidence="2">SIS domain-containing protein</fullName>
    </submittedName>
</protein>
<name>A0A7G8TFN7_9FIRM</name>
<dbReference type="InterPro" id="IPR050099">
    <property type="entry name" value="SIS_GmhA/DiaA_subfam"/>
</dbReference>
<dbReference type="InterPro" id="IPR046348">
    <property type="entry name" value="SIS_dom_sf"/>
</dbReference>
<dbReference type="Gene3D" id="3.40.50.10490">
    <property type="entry name" value="Glucose-6-phosphate isomerase like protein, domain 1"/>
    <property type="match status" value="1"/>
</dbReference>
<dbReference type="PROSITE" id="PS51464">
    <property type="entry name" value="SIS"/>
    <property type="match status" value="1"/>
</dbReference>
<sequence length="214" mass="22987">MKEKTQALFQDFLQKQSFLSTIEQPVLQAFDMLLHSYQNQGKLLICGNGGSAADADHIAGELVKAFRLKRPLLKHQIQAYEVFGNEAVTMAEKLQGSLPAISLCAHNALLTAIINDLGSDVMYAQQVLGFGNSGDILLGISTSGNASNVLNAAIVAKTLGMKSILLSGKTGGKGKGLFDLSIIVPSDETSDIQDMHSVVYHALCAMLESEFWDD</sequence>
<gene>
    <name evidence="2" type="ORF">HCR03_09590</name>
</gene>
<dbReference type="Proteomes" id="UP000515909">
    <property type="component" value="Chromosome"/>
</dbReference>
<feature type="domain" description="SIS" evidence="1">
    <location>
        <begin position="33"/>
        <end position="214"/>
    </location>
</feature>
<dbReference type="PANTHER" id="PTHR30390">
    <property type="entry name" value="SEDOHEPTULOSE 7-PHOSPHATE ISOMERASE / DNAA INITIATOR-ASSOCIATING FACTOR FOR REPLICATION INITIATION"/>
    <property type="match status" value="1"/>
</dbReference>
<evidence type="ECO:0000313" key="3">
    <source>
        <dbReference type="Proteomes" id="UP000515909"/>
    </source>
</evidence>
<dbReference type="KEGG" id="cfem:HCR03_09590"/>